<accession>A0A1G4H9H0</accession>
<dbReference type="EMBL" id="LT615244">
    <property type="protein sequence ID" value="SCO66109.1"/>
    <property type="molecule type" value="Genomic_DNA"/>
</dbReference>
<organism evidence="3 5">
    <name type="scientific">Plasmodium vivax</name>
    <name type="common">malaria parasite P. vivax</name>
    <dbReference type="NCBI Taxonomy" id="5855"/>
    <lineage>
        <taxon>Eukaryota</taxon>
        <taxon>Sar</taxon>
        <taxon>Alveolata</taxon>
        <taxon>Apicomplexa</taxon>
        <taxon>Aconoidasida</taxon>
        <taxon>Haemosporida</taxon>
        <taxon>Plasmodiidae</taxon>
        <taxon>Plasmodium</taxon>
        <taxon>Plasmodium (Plasmodium)</taxon>
    </lineage>
</organism>
<dbReference type="Proteomes" id="UP000196402">
    <property type="component" value="Chromosome 6"/>
</dbReference>
<evidence type="ECO:0000313" key="2">
    <source>
        <dbReference type="EMBL" id="SCO66109.1"/>
    </source>
</evidence>
<evidence type="ECO:0000256" key="1">
    <source>
        <dbReference type="SAM" id="Phobius"/>
    </source>
</evidence>
<reference evidence="4 5" key="1">
    <citation type="submission" date="2016-07" db="EMBL/GenBank/DDBJ databases">
        <authorList>
            <consortium name="Pathogen Informatics"/>
        </authorList>
    </citation>
    <scope>NUCLEOTIDE SEQUENCE [LARGE SCALE GENOMIC DNA]</scope>
</reference>
<dbReference type="VEuPathDB" id="PlasmoDB:PVX_001783"/>
<dbReference type="EMBL" id="LT615261">
    <property type="protein sequence ID" value="SCO71554.1"/>
    <property type="molecule type" value="Genomic_DNA"/>
</dbReference>
<dbReference type="Proteomes" id="UP000305196">
    <property type="component" value="Chromosome 6"/>
</dbReference>
<dbReference type="AlphaFoldDB" id="A0A1G4H9H0"/>
<protein>
    <submittedName>
        <fullName evidence="3">Uncharacterized protein</fullName>
    </submittedName>
</protein>
<name>A0A1G4H9H0_PLAVI</name>
<evidence type="ECO:0000313" key="5">
    <source>
        <dbReference type="Proteomes" id="UP000305196"/>
    </source>
</evidence>
<sequence length="223" mass="26607">MTCSPVHNLPQMERQLKLKFLRKKKSFFKSLVDHNYLVMDVRSLDKSCKDDVEDLDTKKRIMSMLIMCNYYYILSSAQIYFKHFKRLKYYKKMKKYTNKQAKSSGKMHFRSLSRIANRATYCDLLQEAKKQKKKKNIAHFKDTERAKEAHADRTSADDPIHHHMLDAFEAHYRAIIGTLTMENVHSLANELQDFYFIPKARLISLHYTLIVKNMYDDLDLFFK</sequence>
<dbReference type="OrthoDB" id="385189at2759"/>
<dbReference type="VEuPathDB" id="PlasmoDB:PVW1_060009900"/>
<feature type="transmembrane region" description="Helical" evidence="1">
    <location>
        <begin position="61"/>
        <end position="81"/>
    </location>
</feature>
<evidence type="ECO:0000313" key="4">
    <source>
        <dbReference type="Proteomes" id="UP000196402"/>
    </source>
</evidence>
<proteinExistence type="predicted"/>
<keyword evidence="1" id="KW-0812">Transmembrane</keyword>
<dbReference type="VEuPathDB" id="PlasmoDB:PVP01_0603600"/>
<keyword evidence="1" id="KW-0472">Membrane</keyword>
<gene>
    <name evidence="3" type="ORF">PVC01_060009100</name>
    <name evidence="2" type="ORF">PVT01_060008500</name>
</gene>
<evidence type="ECO:0000313" key="3">
    <source>
        <dbReference type="EMBL" id="SCO71554.1"/>
    </source>
</evidence>
<keyword evidence="1" id="KW-1133">Transmembrane helix</keyword>
<dbReference type="VEuPathDB" id="PlasmoDB:PVPAM_060014400"/>